<dbReference type="PRINTS" id="PR00120">
    <property type="entry name" value="HATPASE"/>
</dbReference>
<name>A0ABD5QRE6_9EURY</name>
<feature type="transmembrane region" description="Helical" evidence="2">
    <location>
        <begin position="157"/>
        <end position="176"/>
    </location>
</feature>
<dbReference type="PANTHER" id="PTHR43520">
    <property type="entry name" value="ATP7, ISOFORM B"/>
    <property type="match status" value="1"/>
</dbReference>
<dbReference type="RefSeq" id="WP_203227912.1">
    <property type="nucleotide sequence ID" value="NZ_JBHSKV010000011.1"/>
</dbReference>
<proteinExistence type="predicted"/>
<comment type="caution">
    <text evidence="3">The sequence shown here is derived from an EMBL/GenBank/DDBJ whole genome shotgun (WGS) entry which is preliminary data.</text>
</comment>
<keyword evidence="1" id="KW-1278">Translocase</keyword>
<evidence type="ECO:0000256" key="2">
    <source>
        <dbReference type="SAM" id="Phobius"/>
    </source>
</evidence>
<reference evidence="3 4" key="1">
    <citation type="journal article" date="2019" name="Int. J. Syst. Evol. Microbiol.">
        <title>The Global Catalogue of Microorganisms (GCM) 10K type strain sequencing project: providing services to taxonomists for standard genome sequencing and annotation.</title>
        <authorList>
            <consortium name="The Broad Institute Genomics Platform"/>
            <consortium name="The Broad Institute Genome Sequencing Center for Infectious Disease"/>
            <person name="Wu L."/>
            <person name="Ma J."/>
        </authorList>
    </citation>
    <scope>NUCLEOTIDE SEQUENCE [LARGE SCALE GENOMIC DNA]</scope>
    <source>
        <strain evidence="3 4">CGMCC 1.16026</strain>
    </source>
</reference>
<dbReference type="InterPro" id="IPR023214">
    <property type="entry name" value="HAD_sf"/>
</dbReference>
<keyword evidence="2" id="KW-0812">Transmembrane</keyword>
<dbReference type="PROSITE" id="PS01229">
    <property type="entry name" value="COF_2"/>
    <property type="match status" value="1"/>
</dbReference>
<sequence>MVGDNPRQGWLDTVTSLHERGIEVAILTGDDEEATDFLMEQDAISYVFAGVSPVGKIEAIRRFQLNQRVAMVGDGTNDAPALAQADLGISLGGGTALAADAADIVIVDDDLSLVETTFELAQAARRRVRQNVGLAFVYNAIAIPAALIGLFNPMTAAVAVTVCGGVLALNTSRSLFRESPSA</sequence>
<dbReference type="Pfam" id="PF00702">
    <property type="entry name" value="Hydrolase"/>
    <property type="match status" value="1"/>
</dbReference>
<keyword evidence="2" id="KW-1133">Transmembrane helix</keyword>
<protein>
    <submittedName>
        <fullName evidence="3">HAD-IC family P-type ATPase</fullName>
    </submittedName>
</protein>
<evidence type="ECO:0000256" key="1">
    <source>
        <dbReference type="ARBA" id="ARBA00022967"/>
    </source>
</evidence>
<accession>A0ABD5QRE6</accession>
<dbReference type="InterPro" id="IPR001757">
    <property type="entry name" value="P_typ_ATPase"/>
</dbReference>
<dbReference type="PRINTS" id="PR00119">
    <property type="entry name" value="CATATPASE"/>
</dbReference>
<dbReference type="AlphaFoldDB" id="A0ABD5QRE6"/>
<dbReference type="NCBIfam" id="TIGR01494">
    <property type="entry name" value="ATPase_P-type"/>
    <property type="match status" value="1"/>
</dbReference>
<dbReference type="Proteomes" id="UP001596145">
    <property type="component" value="Unassembled WGS sequence"/>
</dbReference>
<dbReference type="PANTHER" id="PTHR43520:SF8">
    <property type="entry name" value="P-TYPE CU(+) TRANSPORTER"/>
    <property type="match status" value="1"/>
</dbReference>
<gene>
    <name evidence="3" type="ORF">ACFPJA_08400</name>
</gene>
<dbReference type="SUPFAM" id="SSF56784">
    <property type="entry name" value="HAD-like"/>
    <property type="match status" value="1"/>
</dbReference>
<organism evidence="3 4">
    <name type="scientific">Halorubrum glutamatedens</name>
    <dbReference type="NCBI Taxonomy" id="2707018"/>
    <lineage>
        <taxon>Archaea</taxon>
        <taxon>Methanobacteriati</taxon>
        <taxon>Methanobacteriota</taxon>
        <taxon>Stenosarchaea group</taxon>
        <taxon>Halobacteria</taxon>
        <taxon>Halobacteriales</taxon>
        <taxon>Haloferacaceae</taxon>
        <taxon>Halorubrum</taxon>
    </lineage>
</organism>
<evidence type="ECO:0000313" key="3">
    <source>
        <dbReference type="EMBL" id="MFC5134738.1"/>
    </source>
</evidence>
<feature type="transmembrane region" description="Helical" evidence="2">
    <location>
        <begin position="132"/>
        <end position="151"/>
    </location>
</feature>
<dbReference type="GO" id="GO:0046872">
    <property type="term" value="F:metal ion binding"/>
    <property type="evidence" value="ECO:0007669"/>
    <property type="project" value="UniProtKB-KW"/>
</dbReference>
<dbReference type="InterPro" id="IPR036412">
    <property type="entry name" value="HAD-like_sf"/>
</dbReference>
<keyword evidence="2" id="KW-0472">Membrane</keyword>
<evidence type="ECO:0000313" key="4">
    <source>
        <dbReference type="Proteomes" id="UP001596145"/>
    </source>
</evidence>
<dbReference type="EMBL" id="JBHSKV010000011">
    <property type="protein sequence ID" value="MFC5134738.1"/>
    <property type="molecule type" value="Genomic_DNA"/>
</dbReference>
<keyword evidence="4" id="KW-1185">Reference proteome</keyword>
<dbReference type="Gene3D" id="3.40.50.1000">
    <property type="entry name" value="HAD superfamily/HAD-like"/>
    <property type="match status" value="1"/>
</dbReference>